<gene>
    <name evidence="3" type="ORF">EKO23_08230</name>
</gene>
<proteinExistence type="predicted"/>
<keyword evidence="2" id="KW-1133">Transmembrane helix</keyword>
<reference evidence="3 4" key="1">
    <citation type="submission" date="2019-01" db="EMBL/GenBank/DDBJ databases">
        <title>Nocardioides guangzhouensis sp. nov., an actinobacterium isolated from soil.</title>
        <authorList>
            <person name="Fu Y."/>
            <person name="Cai Y."/>
            <person name="Lin Z."/>
            <person name="Chen P."/>
        </authorList>
    </citation>
    <scope>NUCLEOTIDE SEQUENCE [LARGE SCALE GENOMIC DNA]</scope>
    <source>
        <strain evidence="3 4">130</strain>
    </source>
</reference>
<dbReference type="EMBL" id="SDKM01000010">
    <property type="protein sequence ID" value="RYP86653.1"/>
    <property type="molecule type" value="Genomic_DNA"/>
</dbReference>
<organism evidence="3 4">
    <name type="scientific">Nocardioides guangzhouensis</name>
    <dbReference type="NCBI Taxonomy" id="2497878"/>
    <lineage>
        <taxon>Bacteria</taxon>
        <taxon>Bacillati</taxon>
        <taxon>Actinomycetota</taxon>
        <taxon>Actinomycetes</taxon>
        <taxon>Propionibacteriales</taxon>
        <taxon>Nocardioidaceae</taxon>
        <taxon>Nocardioides</taxon>
    </lineage>
</organism>
<feature type="region of interest" description="Disordered" evidence="1">
    <location>
        <begin position="49"/>
        <end position="96"/>
    </location>
</feature>
<sequence>MSQSEDRPVLTGLVALVGVAVVVGLLAGVGAIVGSRVLGLTGDGGGGNDEAQGQASLYLPDPVKTKDTGGPEITLDATPSERATEESPSEEPSIEKPKNAITLSAGATTVGGENLYLSGVYPGGEGAILDIEYKVNDQPWREFNLDVNVSGQQFATYVYTSNTGTIQWRVWDKSTNKRSNAVTVKHTG</sequence>
<keyword evidence="4" id="KW-1185">Reference proteome</keyword>
<comment type="caution">
    <text evidence="3">The sequence shown here is derived from an EMBL/GenBank/DDBJ whole genome shotgun (WGS) entry which is preliminary data.</text>
</comment>
<dbReference type="AlphaFoldDB" id="A0A4Q4ZEZ1"/>
<keyword evidence="2" id="KW-0472">Membrane</keyword>
<protein>
    <submittedName>
        <fullName evidence="3">Uncharacterized protein</fullName>
    </submittedName>
</protein>
<feature type="transmembrane region" description="Helical" evidence="2">
    <location>
        <begin position="12"/>
        <end position="33"/>
    </location>
</feature>
<dbReference type="RefSeq" id="WP_134716091.1">
    <property type="nucleotide sequence ID" value="NZ_SDKM01000010.1"/>
</dbReference>
<evidence type="ECO:0000313" key="4">
    <source>
        <dbReference type="Proteomes" id="UP000295198"/>
    </source>
</evidence>
<dbReference type="OrthoDB" id="5197508at2"/>
<name>A0A4Q4ZEZ1_9ACTN</name>
<keyword evidence="2" id="KW-0812">Transmembrane</keyword>
<dbReference type="Proteomes" id="UP000295198">
    <property type="component" value="Unassembled WGS sequence"/>
</dbReference>
<evidence type="ECO:0000256" key="1">
    <source>
        <dbReference type="SAM" id="MobiDB-lite"/>
    </source>
</evidence>
<accession>A0A4Q4ZEZ1</accession>
<evidence type="ECO:0000313" key="3">
    <source>
        <dbReference type="EMBL" id="RYP86653.1"/>
    </source>
</evidence>
<evidence type="ECO:0000256" key="2">
    <source>
        <dbReference type="SAM" id="Phobius"/>
    </source>
</evidence>